<feature type="compositionally biased region" description="Basic and acidic residues" evidence="1">
    <location>
        <begin position="228"/>
        <end position="244"/>
    </location>
</feature>
<evidence type="ECO:0000313" key="2">
    <source>
        <dbReference type="EMBL" id="CAD0109740.1"/>
    </source>
</evidence>
<sequence length="244" mass="26722">MHLEDHAAAEETEKSTAQLAKVAETAITAAVAADPVATRTIAPMATTNPAPRAVGTATVREKRNALIATEATVIVNALVEIARPQPMEPTTITRLPAAHVATTQHPQLTTKDSRSRALALAANLSLLPPVPVKTATTTRTPDALACNPSSCPKTLPLRLQTPTPRNVKHVSKSAWPKNSNAAKVPLWEKEVEAMKQEDGDPLRRRRGRREEEKEEKVSYRYEDEEGEEARAERVEREREAGRWG</sequence>
<gene>
    <name evidence="2" type="ORF">AWRI4620_LOCUS3995</name>
</gene>
<feature type="compositionally biased region" description="Basic and acidic residues" evidence="1">
    <location>
        <begin position="192"/>
        <end position="221"/>
    </location>
</feature>
<organism evidence="2 3">
    <name type="scientific">Aureobasidium uvarum</name>
    <dbReference type="NCBI Taxonomy" id="2773716"/>
    <lineage>
        <taxon>Eukaryota</taxon>
        <taxon>Fungi</taxon>
        <taxon>Dikarya</taxon>
        <taxon>Ascomycota</taxon>
        <taxon>Pezizomycotina</taxon>
        <taxon>Dothideomycetes</taxon>
        <taxon>Dothideomycetidae</taxon>
        <taxon>Dothideales</taxon>
        <taxon>Saccotheciaceae</taxon>
        <taxon>Aureobasidium</taxon>
    </lineage>
</organism>
<protein>
    <submittedName>
        <fullName evidence="2">Uncharacterized protein</fullName>
    </submittedName>
</protein>
<evidence type="ECO:0000313" key="3">
    <source>
        <dbReference type="Proteomes" id="UP000745764"/>
    </source>
</evidence>
<dbReference type="AlphaFoldDB" id="A0A9N8PR55"/>
<proteinExistence type="predicted"/>
<dbReference type="Proteomes" id="UP000745764">
    <property type="component" value="Unassembled WGS sequence"/>
</dbReference>
<feature type="region of interest" description="Disordered" evidence="1">
    <location>
        <begin position="192"/>
        <end position="244"/>
    </location>
</feature>
<comment type="caution">
    <text evidence="2">The sequence shown here is derived from an EMBL/GenBank/DDBJ whole genome shotgun (WGS) entry which is preliminary data.</text>
</comment>
<keyword evidence="3" id="KW-1185">Reference proteome</keyword>
<evidence type="ECO:0000256" key="1">
    <source>
        <dbReference type="SAM" id="MobiDB-lite"/>
    </source>
</evidence>
<name>A0A9N8PR55_9PEZI</name>
<accession>A0A9N8PR55</accession>
<reference evidence="2" key="1">
    <citation type="submission" date="2020-06" db="EMBL/GenBank/DDBJ databases">
        <authorList>
            <person name="Onetto C."/>
        </authorList>
    </citation>
    <scope>NUCLEOTIDE SEQUENCE</scope>
</reference>
<feature type="region of interest" description="Disordered" evidence="1">
    <location>
        <begin position="155"/>
        <end position="177"/>
    </location>
</feature>
<dbReference type="EMBL" id="CAINUL010000005">
    <property type="protein sequence ID" value="CAD0109740.1"/>
    <property type="molecule type" value="Genomic_DNA"/>
</dbReference>